<reference evidence="2 3" key="1">
    <citation type="submission" date="2023-05" db="EMBL/GenBank/DDBJ databases">
        <title>Draft genome sequence of Streptomyces sp. B-S-A12 isolated from a cave soil in Thailand.</title>
        <authorList>
            <person name="Chamroensaksri N."/>
            <person name="Muangham S."/>
        </authorList>
    </citation>
    <scope>NUCLEOTIDE SEQUENCE [LARGE SCALE GENOMIC DNA]</scope>
    <source>
        <strain evidence="2 3">B-S-A12</strain>
    </source>
</reference>
<dbReference type="InterPro" id="IPR029039">
    <property type="entry name" value="Flavoprotein-like_sf"/>
</dbReference>
<gene>
    <name evidence="2" type="ORF">QIT00_36300</name>
</gene>
<dbReference type="InterPro" id="IPR008254">
    <property type="entry name" value="Flavodoxin/NO_synth"/>
</dbReference>
<dbReference type="PROSITE" id="PS50902">
    <property type="entry name" value="FLAVODOXIN_LIKE"/>
    <property type="match status" value="1"/>
</dbReference>
<evidence type="ECO:0000259" key="1">
    <source>
        <dbReference type="PROSITE" id="PS50902"/>
    </source>
</evidence>
<sequence>MTNVAIVYYSATGHVHQLAQAAAQAAEKAGAEVRLRKIGESVPGQDTADLLWIDHTVWSEHTDATAEIPVAQLADLEWADAIMIGTPVRYGLPAPKLMEWIDTTTDMAIAGKLHDKPVTAFTSGDGAHAGQETAVLGLHNTFCHWGGVIVPNGITHEVISKRRANGCPYGTASHSHQKQPGTVPADNIAAVEYQARHVIEIAAALGRGLAAS</sequence>
<keyword evidence="3" id="KW-1185">Reference proteome</keyword>
<dbReference type="SUPFAM" id="SSF52218">
    <property type="entry name" value="Flavoproteins"/>
    <property type="match status" value="1"/>
</dbReference>
<dbReference type="Gene3D" id="3.40.50.360">
    <property type="match status" value="1"/>
</dbReference>
<dbReference type="EMBL" id="JASCIS010000067">
    <property type="protein sequence ID" value="MDI3423944.1"/>
    <property type="molecule type" value="Genomic_DNA"/>
</dbReference>
<dbReference type="PANTHER" id="PTHR30546:SF23">
    <property type="entry name" value="FLAVOPROTEIN-LIKE PROTEIN YCP4-RELATED"/>
    <property type="match status" value="1"/>
</dbReference>
<name>A0ABT6T7Z0_9ACTN</name>
<proteinExistence type="predicted"/>
<dbReference type="InterPro" id="IPR005025">
    <property type="entry name" value="FMN_Rdtase-like_dom"/>
</dbReference>
<dbReference type="Proteomes" id="UP001237105">
    <property type="component" value="Unassembled WGS sequence"/>
</dbReference>
<evidence type="ECO:0000313" key="3">
    <source>
        <dbReference type="Proteomes" id="UP001237105"/>
    </source>
</evidence>
<dbReference type="RefSeq" id="WP_282539772.1">
    <property type="nucleotide sequence ID" value="NZ_JASCIS010000067.1"/>
</dbReference>
<feature type="domain" description="Flavodoxin-like" evidence="1">
    <location>
        <begin position="4"/>
        <end position="210"/>
    </location>
</feature>
<dbReference type="Pfam" id="PF03358">
    <property type="entry name" value="FMN_red"/>
    <property type="match status" value="1"/>
</dbReference>
<dbReference type="PANTHER" id="PTHR30546">
    <property type="entry name" value="FLAVODOXIN-RELATED PROTEIN WRBA-RELATED"/>
    <property type="match status" value="1"/>
</dbReference>
<protein>
    <submittedName>
        <fullName evidence="2">NAD(P)H-dependent oxidoreductase</fullName>
    </submittedName>
</protein>
<evidence type="ECO:0000313" key="2">
    <source>
        <dbReference type="EMBL" id="MDI3423944.1"/>
    </source>
</evidence>
<comment type="caution">
    <text evidence="2">The sequence shown here is derived from an EMBL/GenBank/DDBJ whole genome shotgun (WGS) entry which is preliminary data.</text>
</comment>
<organism evidence="2 3">
    <name type="scientific">Streptomyces luteolus</name>
    <dbReference type="NCBI Taxonomy" id="3043615"/>
    <lineage>
        <taxon>Bacteria</taxon>
        <taxon>Bacillati</taxon>
        <taxon>Actinomycetota</taxon>
        <taxon>Actinomycetes</taxon>
        <taxon>Kitasatosporales</taxon>
        <taxon>Streptomycetaceae</taxon>
        <taxon>Streptomyces</taxon>
    </lineage>
</organism>
<accession>A0ABT6T7Z0</accession>